<evidence type="ECO:0000313" key="3">
    <source>
        <dbReference type="RefSeq" id="XP_013793044.1"/>
    </source>
</evidence>
<evidence type="ECO:0000256" key="1">
    <source>
        <dbReference type="SAM" id="MobiDB-lite"/>
    </source>
</evidence>
<keyword evidence="2" id="KW-1185">Reference proteome</keyword>
<dbReference type="Proteomes" id="UP000694941">
    <property type="component" value="Unplaced"/>
</dbReference>
<reference evidence="3" key="1">
    <citation type="submission" date="2025-08" db="UniProtKB">
        <authorList>
            <consortium name="RefSeq"/>
        </authorList>
    </citation>
    <scope>IDENTIFICATION</scope>
    <source>
        <tissue evidence="3">Muscle</tissue>
    </source>
</reference>
<feature type="compositionally biased region" description="Basic and acidic residues" evidence="1">
    <location>
        <begin position="182"/>
        <end position="194"/>
    </location>
</feature>
<dbReference type="GeneID" id="106476976"/>
<feature type="non-terminal residue" evidence="3">
    <location>
        <position position="1"/>
    </location>
</feature>
<accession>A0ABM1C2G3</accession>
<feature type="region of interest" description="Disordered" evidence="1">
    <location>
        <begin position="140"/>
        <end position="230"/>
    </location>
</feature>
<evidence type="ECO:0000313" key="2">
    <source>
        <dbReference type="Proteomes" id="UP000694941"/>
    </source>
</evidence>
<sequence length="273" mass="30360">EVSESTDSRAEIAVQTLTKMASNPECLSSVLTGLQLQISAIVEMAEKVTGGLLHKPVSELLTQVLLTAVSQYREDQDQPIRRRQEQLILYLCLILRVAVSCLRGGQSLQFTALLTINKVVDICILYGVLLHKVPARPKSSRSLVKPLHSSSFKENTSHASRITQQHEESPNVPRGFLSDSKNIQDSECKKEPPGKEGIQAIRRWPNAWKTPQKEPPSKSSPEIENPPDRIPEEKSVLGILNDEGMDLLLNVLNNAITLYKRVVGTRLQCTPSR</sequence>
<feature type="non-terminal residue" evidence="3">
    <location>
        <position position="273"/>
    </location>
</feature>
<proteinExistence type="predicted"/>
<organism evidence="2 3">
    <name type="scientific">Limulus polyphemus</name>
    <name type="common">Atlantic horseshoe crab</name>
    <dbReference type="NCBI Taxonomy" id="6850"/>
    <lineage>
        <taxon>Eukaryota</taxon>
        <taxon>Metazoa</taxon>
        <taxon>Ecdysozoa</taxon>
        <taxon>Arthropoda</taxon>
        <taxon>Chelicerata</taxon>
        <taxon>Merostomata</taxon>
        <taxon>Xiphosura</taxon>
        <taxon>Limulidae</taxon>
        <taxon>Limulus</taxon>
    </lineage>
</organism>
<protein>
    <submittedName>
        <fullName evidence="3">Uncharacterized protein LOC106476976</fullName>
    </submittedName>
</protein>
<feature type="compositionally biased region" description="Polar residues" evidence="1">
    <location>
        <begin position="148"/>
        <end position="163"/>
    </location>
</feature>
<name>A0ABM1C2G3_LIMPO</name>
<dbReference type="RefSeq" id="XP_013793044.1">
    <property type="nucleotide sequence ID" value="XM_013937590.1"/>
</dbReference>
<gene>
    <name evidence="3" type="primary">LOC106476976</name>
</gene>